<feature type="non-terminal residue" evidence="1">
    <location>
        <position position="78"/>
    </location>
</feature>
<protein>
    <submittedName>
        <fullName evidence="1">Uncharacterized protein</fullName>
    </submittedName>
</protein>
<comment type="caution">
    <text evidence="1">The sequence shown here is derived from an EMBL/GenBank/DDBJ whole genome shotgun (WGS) entry which is preliminary data.</text>
</comment>
<reference evidence="1" key="1">
    <citation type="submission" date="2020-07" db="EMBL/GenBank/DDBJ databases">
        <title>Clarias magur genome sequencing, assembly and annotation.</title>
        <authorList>
            <person name="Kushwaha B."/>
            <person name="Kumar R."/>
            <person name="Das P."/>
            <person name="Joshi C.G."/>
            <person name="Kumar D."/>
            <person name="Nagpure N.S."/>
            <person name="Pandey M."/>
            <person name="Agarwal S."/>
            <person name="Srivastava S."/>
            <person name="Singh M."/>
            <person name="Sahoo L."/>
            <person name="Jayasankar P."/>
            <person name="Meher P.K."/>
            <person name="Koringa P.G."/>
            <person name="Iquebal M.A."/>
            <person name="Das S.P."/>
            <person name="Bit A."/>
            <person name="Patnaik S."/>
            <person name="Patel N."/>
            <person name="Shah T.M."/>
            <person name="Hinsu A."/>
            <person name="Jena J.K."/>
        </authorList>
    </citation>
    <scope>NUCLEOTIDE SEQUENCE</scope>
    <source>
        <strain evidence="1">CIFAMagur01</strain>
        <tissue evidence="1">Testis</tissue>
    </source>
</reference>
<name>A0A8J4TXG4_CLAMG</name>
<keyword evidence="2" id="KW-1185">Reference proteome</keyword>
<feature type="non-terminal residue" evidence="1">
    <location>
        <position position="1"/>
    </location>
</feature>
<accession>A0A8J4TXG4</accession>
<dbReference type="AlphaFoldDB" id="A0A8J4TXG4"/>
<proteinExistence type="predicted"/>
<evidence type="ECO:0000313" key="2">
    <source>
        <dbReference type="Proteomes" id="UP000727407"/>
    </source>
</evidence>
<evidence type="ECO:0000313" key="1">
    <source>
        <dbReference type="EMBL" id="KAF5899974.1"/>
    </source>
</evidence>
<sequence>INKFDPIRLVFTRRDVISFKDIDSVKFSRGKSSCRAELNSDSDRIFRFLLNSATRDVHFFCLSWTSLQRFLDLFTRFL</sequence>
<gene>
    <name evidence="1" type="ORF">DAT39_010288</name>
</gene>
<dbReference type="EMBL" id="QNUK01000149">
    <property type="protein sequence ID" value="KAF5899974.1"/>
    <property type="molecule type" value="Genomic_DNA"/>
</dbReference>
<organism evidence="1 2">
    <name type="scientific">Clarias magur</name>
    <name type="common">Asian catfish</name>
    <name type="synonym">Macropteronotus magur</name>
    <dbReference type="NCBI Taxonomy" id="1594786"/>
    <lineage>
        <taxon>Eukaryota</taxon>
        <taxon>Metazoa</taxon>
        <taxon>Chordata</taxon>
        <taxon>Craniata</taxon>
        <taxon>Vertebrata</taxon>
        <taxon>Euteleostomi</taxon>
        <taxon>Actinopterygii</taxon>
        <taxon>Neopterygii</taxon>
        <taxon>Teleostei</taxon>
        <taxon>Ostariophysi</taxon>
        <taxon>Siluriformes</taxon>
        <taxon>Clariidae</taxon>
        <taxon>Clarias</taxon>
    </lineage>
</organism>
<dbReference type="Proteomes" id="UP000727407">
    <property type="component" value="Unassembled WGS sequence"/>
</dbReference>